<dbReference type="GO" id="GO:0022627">
    <property type="term" value="C:cytosolic small ribosomal subunit"/>
    <property type="evidence" value="ECO:0007669"/>
    <property type="project" value="TreeGrafter"/>
</dbReference>
<dbReference type="InterPro" id="IPR038416">
    <property type="entry name" value="Ribosom_S30AE_C_sf"/>
</dbReference>
<dbReference type="GO" id="GO:0045900">
    <property type="term" value="P:negative regulation of translational elongation"/>
    <property type="evidence" value="ECO:0007669"/>
    <property type="project" value="TreeGrafter"/>
</dbReference>
<dbReference type="InterPro" id="IPR034694">
    <property type="entry name" value="HPF_long/plastid"/>
</dbReference>
<dbReference type="CDD" id="cd00552">
    <property type="entry name" value="RaiA"/>
    <property type="match status" value="1"/>
</dbReference>
<organism evidence="5 6">
    <name type="scientific">Candidatus Fimicola merdigallinarum</name>
    <dbReference type="NCBI Taxonomy" id="2840819"/>
    <lineage>
        <taxon>Bacteria</taxon>
        <taxon>Bacillati</taxon>
        <taxon>Bacillota</taxon>
        <taxon>Clostridia</taxon>
        <taxon>Lachnospirales</taxon>
        <taxon>Lachnospiraceae</taxon>
        <taxon>Lachnospiraceae incertae sedis</taxon>
        <taxon>Candidatus Fimicola</taxon>
    </lineage>
</organism>
<dbReference type="EMBL" id="JADIMX010000115">
    <property type="protein sequence ID" value="MBO8434868.1"/>
    <property type="molecule type" value="Genomic_DNA"/>
</dbReference>
<dbReference type="InterPro" id="IPR003489">
    <property type="entry name" value="RHF/RaiA"/>
</dbReference>
<dbReference type="Gene3D" id="3.30.505.50">
    <property type="entry name" value="Sigma 54 modulation/S30EA ribosomal protein, C-terminal domain"/>
    <property type="match status" value="1"/>
</dbReference>
<dbReference type="PANTHER" id="PTHR33231">
    <property type="entry name" value="30S RIBOSOMAL PROTEIN"/>
    <property type="match status" value="1"/>
</dbReference>
<comment type="subcellular location">
    <subcellularLocation>
        <location evidence="3">Cytoplasm</location>
    </subcellularLocation>
</comment>
<dbReference type="Gene3D" id="3.30.160.100">
    <property type="entry name" value="Ribosome hibernation promotion factor-like"/>
    <property type="match status" value="1"/>
</dbReference>
<comment type="similarity">
    <text evidence="3">Belongs to the HPF/YfiA ribosome-associated protein family. Long HPF subfamily.</text>
</comment>
<comment type="subunit">
    <text evidence="3">Interacts with 100S ribosomes.</text>
</comment>
<dbReference type="InterPro" id="IPR032528">
    <property type="entry name" value="Ribosom_S30AE_C"/>
</dbReference>
<dbReference type="Pfam" id="PF02482">
    <property type="entry name" value="Ribosomal_S30AE"/>
    <property type="match status" value="1"/>
</dbReference>
<dbReference type="AlphaFoldDB" id="A0A9D9DWP0"/>
<dbReference type="Pfam" id="PF16321">
    <property type="entry name" value="Ribosom_S30AE_C"/>
    <property type="match status" value="1"/>
</dbReference>
<comment type="caution">
    <text evidence="5">The sequence shown here is derived from an EMBL/GenBank/DDBJ whole genome shotgun (WGS) entry which is preliminary data.</text>
</comment>
<reference evidence="5" key="2">
    <citation type="journal article" date="2021" name="PeerJ">
        <title>Extensive microbial diversity within the chicken gut microbiome revealed by metagenomics and culture.</title>
        <authorList>
            <person name="Gilroy R."/>
            <person name="Ravi A."/>
            <person name="Getino M."/>
            <person name="Pursley I."/>
            <person name="Horton D.L."/>
            <person name="Alikhan N.F."/>
            <person name="Baker D."/>
            <person name="Gharbi K."/>
            <person name="Hall N."/>
            <person name="Watson M."/>
            <person name="Adriaenssens E.M."/>
            <person name="Foster-Nyarko E."/>
            <person name="Jarju S."/>
            <person name="Secka A."/>
            <person name="Antonio M."/>
            <person name="Oren A."/>
            <person name="Chaudhuri R.R."/>
            <person name="La Ragione R."/>
            <person name="Hildebrand F."/>
            <person name="Pallen M.J."/>
        </authorList>
    </citation>
    <scope>NUCLEOTIDE SEQUENCE</scope>
    <source>
        <strain evidence="5">F6-4510</strain>
    </source>
</reference>
<feature type="domain" description="Sigma 54 modulation/S30EA ribosomal protein C-terminal" evidence="4">
    <location>
        <begin position="123"/>
        <end position="175"/>
    </location>
</feature>
<sequence>MRYNIKGKNIDIGERTREKVSDKLDRIKKLFPEDAEATVKFEEQKLETIVEVTIHMGKRIIRAEARDKDMMAGVDKVVDILEGQIVKYKKRLRSKMRKDVSFKEEYESVKVSEETIDETPLYKIEKVKKFELRPMDSEEAVMQMELLGHDFFVFRNGETDIVNVVYKRKDGSFGLIEPEY</sequence>
<proteinExistence type="inferred from homology"/>
<evidence type="ECO:0000313" key="6">
    <source>
        <dbReference type="Proteomes" id="UP000823611"/>
    </source>
</evidence>
<accession>A0A9D9DWP0</accession>
<evidence type="ECO:0000256" key="3">
    <source>
        <dbReference type="HAMAP-Rule" id="MF_00839"/>
    </source>
</evidence>
<evidence type="ECO:0000256" key="2">
    <source>
        <dbReference type="ARBA" id="ARBA00022845"/>
    </source>
</evidence>
<dbReference type="SUPFAM" id="SSF69754">
    <property type="entry name" value="Ribosome binding protein Y (YfiA homologue)"/>
    <property type="match status" value="1"/>
</dbReference>
<dbReference type="NCBIfam" id="TIGR00741">
    <property type="entry name" value="yfiA"/>
    <property type="match status" value="1"/>
</dbReference>
<dbReference type="PANTHER" id="PTHR33231:SF1">
    <property type="entry name" value="30S RIBOSOMAL PROTEIN"/>
    <property type="match status" value="1"/>
</dbReference>
<keyword evidence="2 3" id="KW-0810">Translation regulation</keyword>
<evidence type="ECO:0000313" key="5">
    <source>
        <dbReference type="EMBL" id="MBO8434868.1"/>
    </source>
</evidence>
<dbReference type="Proteomes" id="UP000823611">
    <property type="component" value="Unassembled WGS sequence"/>
</dbReference>
<dbReference type="FunFam" id="3.30.505.50:FF:000001">
    <property type="entry name" value="Ribosome hibernation promoting factor"/>
    <property type="match status" value="1"/>
</dbReference>
<name>A0A9D9DWP0_9FIRM</name>
<keyword evidence="1 3" id="KW-0963">Cytoplasm</keyword>
<evidence type="ECO:0000259" key="4">
    <source>
        <dbReference type="Pfam" id="PF16321"/>
    </source>
</evidence>
<dbReference type="InterPro" id="IPR036567">
    <property type="entry name" value="RHF-like"/>
</dbReference>
<comment type="function">
    <text evidence="3">Required for dimerization of active 70S ribosomes into 100S ribosomes in stationary phase; 100S ribosomes are translationally inactive and sometimes present during exponential growth.</text>
</comment>
<dbReference type="InterPro" id="IPR050574">
    <property type="entry name" value="HPF/YfiA_ribosome-assoc"/>
</dbReference>
<protein>
    <recommendedName>
        <fullName evidence="3">Ribosome hibernation promoting factor</fullName>
        <shortName evidence="3">HPF</shortName>
    </recommendedName>
</protein>
<dbReference type="HAMAP" id="MF_00839">
    <property type="entry name" value="HPF"/>
    <property type="match status" value="1"/>
</dbReference>
<reference evidence="5" key="1">
    <citation type="submission" date="2020-10" db="EMBL/GenBank/DDBJ databases">
        <authorList>
            <person name="Gilroy R."/>
        </authorList>
    </citation>
    <scope>NUCLEOTIDE SEQUENCE</scope>
    <source>
        <strain evidence="5">F6-4510</strain>
    </source>
</reference>
<evidence type="ECO:0000256" key="1">
    <source>
        <dbReference type="ARBA" id="ARBA00022490"/>
    </source>
</evidence>
<dbReference type="GO" id="GO:0043024">
    <property type="term" value="F:ribosomal small subunit binding"/>
    <property type="evidence" value="ECO:0007669"/>
    <property type="project" value="TreeGrafter"/>
</dbReference>
<gene>
    <name evidence="5" type="primary">raiA</name>
    <name evidence="3" type="synonym">hpf</name>
    <name evidence="5" type="ORF">IAC55_06070</name>
</gene>